<keyword evidence="4 6" id="KW-1133">Transmembrane helix</keyword>
<feature type="transmembrane region" description="Helical" evidence="6">
    <location>
        <begin position="98"/>
        <end position="118"/>
    </location>
</feature>
<evidence type="ECO:0000313" key="8">
    <source>
        <dbReference type="Proteomes" id="UP000318288"/>
    </source>
</evidence>
<keyword evidence="5 6" id="KW-0472">Membrane</keyword>
<accession>A0A5C6FHL6</accession>
<dbReference type="Proteomes" id="UP000318288">
    <property type="component" value="Unassembled WGS sequence"/>
</dbReference>
<dbReference type="AlphaFoldDB" id="A0A5C6FHL6"/>
<keyword evidence="3 6" id="KW-0812">Transmembrane</keyword>
<evidence type="ECO:0000313" key="7">
    <source>
        <dbReference type="EMBL" id="TWU59101.1"/>
    </source>
</evidence>
<comment type="similarity">
    <text evidence="2">Belongs to the UPF0382 family.</text>
</comment>
<evidence type="ECO:0000256" key="1">
    <source>
        <dbReference type="ARBA" id="ARBA00004141"/>
    </source>
</evidence>
<comment type="subcellular location">
    <subcellularLocation>
        <location evidence="1">Membrane</location>
        <topology evidence="1">Multi-pass membrane protein</topology>
    </subcellularLocation>
</comment>
<evidence type="ECO:0000256" key="6">
    <source>
        <dbReference type="SAM" id="Phobius"/>
    </source>
</evidence>
<proteinExistence type="inferred from homology"/>
<dbReference type="GO" id="GO:0005886">
    <property type="term" value="C:plasma membrane"/>
    <property type="evidence" value="ECO:0007669"/>
    <property type="project" value="TreeGrafter"/>
</dbReference>
<feature type="transmembrane region" description="Helical" evidence="6">
    <location>
        <begin position="68"/>
        <end position="86"/>
    </location>
</feature>
<sequence length="161" mass="17706">MRLASFWMRKTMHEESASQRILIYAAICGATGVAIGAIGSHFLPEHLARQGLSPDLVAKRVGQFDIGARYQLIHAVALLALSAMHIGKPVIRRWIGRLFLLGTAVFSGSLYAIAIANVSKFGLITPLGGLTWIIAWSGLLWIAFEGRSKEKRFHQIRGRTP</sequence>
<evidence type="ECO:0000256" key="4">
    <source>
        <dbReference type="ARBA" id="ARBA00022989"/>
    </source>
</evidence>
<feature type="transmembrane region" description="Helical" evidence="6">
    <location>
        <begin position="124"/>
        <end position="144"/>
    </location>
</feature>
<evidence type="ECO:0000256" key="5">
    <source>
        <dbReference type="ARBA" id="ARBA00023136"/>
    </source>
</evidence>
<keyword evidence="8" id="KW-1185">Reference proteome</keyword>
<comment type="caution">
    <text evidence="7">The sequence shown here is derived from an EMBL/GenBank/DDBJ whole genome shotgun (WGS) entry which is preliminary data.</text>
</comment>
<reference evidence="7 8" key="1">
    <citation type="submission" date="2019-02" db="EMBL/GenBank/DDBJ databases">
        <title>Deep-cultivation of Planctomycetes and their phenomic and genomic characterization uncovers novel biology.</title>
        <authorList>
            <person name="Wiegand S."/>
            <person name="Jogler M."/>
            <person name="Boedeker C."/>
            <person name="Pinto D."/>
            <person name="Vollmers J."/>
            <person name="Rivas-Marin E."/>
            <person name="Kohn T."/>
            <person name="Peeters S.H."/>
            <person name="Heuer A."/>
            <person name="Rast P."/>
            <person name="Oberbeckmann S."/>
            <person name="Bunk B."/>
            <person name="Jeske O."/>
            <person name="Meyerdierks A."/>
            <person name="Storesund J.E."/>
            <person name="Kallscheuer N."/>
            <person name="Luecker S."/>
            <person name="Lage O.M."/>
            <person name="Pohl T."/>
            <person name="Merkel B.J."/>
            <person name="Hornburger P."/>
            <person name="Mueller R.-W."/>
            <person name="Bruemmer F."/>
            <person name="Labrenz M."/>
            <person name="Spormann A.M."/>
            <person name="Op Den Camp H."/>
            <person name="Overmann J."/>
            <person name="Amann R."/>
            <person name="Jetten M.S.M."/>
            <person name="Mascher T."/>
            <person name="Medema M.H."/>
            <person name="Devos D.P."/>
            <person name="Kaster A.-K."/>
            <person name="Ovreas L."/>
            <person name="Rohde M."/>
            <person name="Galperin M.Y."/>
            <person name="Jogler C."/>
        </authorList>
    </citation>
    <scope>NUCLEOTIDE SEQUENCE [LARGE SCALE GENOMIC DNA]</scope>
    <source>
        <strain evidence="7 8">Poly51</strain>
    </source>
</reference>
<dbReference type="PANTHER" id="PTHR43461">
    <property type="entry name" value="TRANSMEMBRANE PROTEIN 256"/>
    <property type="match status" value="1"/>
</dbReference>
<dbReference type="InterPro" id="IPR006696">
    <property type="entry name" value="DUF423"/>
</dbReference>
<protein>
    <recommendedName>
        <fullName evidence="9">DUF423 domain-containing protein</fullName>
    </recommendedName>
</protein>
<dbReference type="EMBL" id="SJPW01000002">
    <property type="protein sequence ID" value="TWU59101.1"/>
    <property type="molecule type" value="Genomic_DNA"/>
</dbReference>
<organism evidence="7 8">
    <name type="scientific">Rubripirellula tenax</name>
    <dbReference type="NCBI Taxonomy" id="2528015"/>
    <lineage>
        <taxon>Bacteria</taxon>
        <taxon>Pseudomonadati</taxon>
        <taxon>Planctomycetota</taxon>
        <taxon>Planctomycetia</taxon>
        <taxon>Pirellulales</taxon>
        <taxon>Pirellulaceae</taxon>
        <taxon>Rubripirellula</taxon>
    </lineage>
</organism>
<evidence type="ECO:0008006" key="9">
    <source>
        <dbReference type="Google" id="ProtNLM"/>
    </source>
</evidence>
<name>A0A5C6FHL6_9BACT</name>
<evidence type="ECO:0000256" key="2">
    <source>
        <dbReference type="ARBA" id="ARBA00009694"/>
    </source>
</evidence>
<dbReference type="Pfam" id="PF04241">
    <property type="entry name" value="DUF423"/>
    <property type="match status" value="1"/>
</dbReference>
<evidence type="ECO:0000256" key="3">
    <source>
        <dbReference type="ARBA" id="ARBA00022692"/>
    </source>
</evidence>
<gene>
    <name evidence="7" type="ORF">Poly51_18870</name>
</gene>
<feature type="transmembrane region" description="Helical" evidence="6">
    <location>
        <begin position="21"/>
        <end position="43"/>
    </location>
</feature>
<dbReference type="PANTHER" id="PTHR43461:SF1">
    <property type="entry name" value="TRANSMEMBRANE PROTEIN 256"/>
    <property type="match status" value="1"/>
</dbReference>